<dbReference type="InterPro" id="IPR000182">
    <property type="entry name" value="GNAT_dom"/>
</dbReference>
<dbReference type="Pfam" id="PF13302">
    <property type="entry name" value="Acetyltransf_3"/>
    <property type="match status" value="1"/>
</dbReference>
<protein>
    <submittedName>
        <fullName evidence="2">N-acetyltransferase</fullName>
    </submittedName>
</protein>
<sequence length="194" mass="22337">MVAMIPEFPVLQTPRLGLRQIVRADQPQIFLGLSDPQVTQYYGIHYETLESTSAQMDWYELMQRGGTGLWWGIHLAERPDVLIGTCGFYEWEQEHQCAELGFWLLPAYANQGLMRETCDAVLGYGFRHLQLHRVQARAEPANLASCRLLERTGFQLEGILRECERKQDRYVSLHCYSLLRTDAAAVVYLKEEPA</sequence>
<feature type="domain" description="N-acetyltransferase" evidence="1">
    <location>
        <begin position="28"/>
        <end position="176"/>
    </location>
</feature>
<organism evidence="2 3">
    <name type="scientific">Undibacterium squillarum</name>
    <dbReference type="NCBI Taxonomy" id="1131567"/>
    <lineage>
        <taxon>Bacteria</taxon>
        <taxon>Pseudomonadati</taxon>
        <taxon>Pseudomonadota</taxon>
        <taxon>Betaproteobacteria</taxon>
        <taxon>Burkholderiales</taxon>
        <taxon>Oxalobacteraceae</taxon>
        <taxon>Undibacterium</taxon>
    </lineage>
</organism>
<keyword evidence="3" id="KW-1185">Reference proteome</keyword>
<dbReference type="PANTHER" id="PTHR43792">
    <property type="entry name" value="GNAT FAMILY, PUTATIVE (AFU_ORTHOLOGUE AFUA_3G00765)-RELATED-RELATED"/>
    <property type="match status" value="1"/>
</dbReference>
<dbReference type="RefSeq" id="WP_189358884.1">
    <property type="nucleotide sequence ID" value="NZ_BMYU01000012.1"/>
</dbReference>
<dbReference type="PROSITE" id="PS51186">
    <property type="entry name" value="GNAT"/>
    <property type="match status" value="1"/>
</dbReference>
<evidence type="ECO:0000313" key="2">
    <source>
        <dbReference type="EMBL" id="GGX53492.1"/>
    </source>
</evidence>
<dbReference type="EMBL" id="BMYU01000012">
    <property type="protein sequence ID" value="GGX53492.1"/>
    <property type="molecule type" value="Genomic_DNA"/>
</dbReference>
<accession>A0ABQ2Y4A0</accession>
<evidence type="ECO:0000259" key="1">
    <source>
        <dbReference type="PROSITE" id="PS51186"/>
    </source>
</evidence>
<dbReference type="SUPFAM" id="SSF55729">
    <property type="entry name" value="Acyl-CoA N-acyltransferases (Nat)"/>
    <property type="match status" value="1"/>
</dbReference>
<dbReference type="PANTHER" id="PTHR43792:SF9">
    <property type="entry name" value="RIBOSOMAL-PROTEIN-ALANINE ACETYLTRANSFERASE"/>
    <property type="match status" value="1"/>
</dbReference>
<evidence type="ECO:0000313" key="3">
    <source>
        <dbReference type="Proteomes" id="UP000653343"/>
    </source>
</evidence>
<name>A0ABQ2Y4A0_9BURK</name>
<dbReference type="Proteomes" id="UP000653343">
    <property type="component" value="Unassembled WGS sequence"/>
</dbReference>
<dbReference type="Gene3D" id="3.40.630.30">
    <property type="match status" value="1"/>
</dbReference>
<gene>
    <name evidence="2" type="ORF">GCM10010946_35120</name>
</gene>
<dbReference type="InterPro" id="IPR016181">
    <property type="entry name" value="Acyl_CoA_acyltransferase"/>
</dbReference>
<comment type="caution">
    <text evidence="2">The sequence shown here is derived from an EMBL/GenBank/DDBJ whole genome shotgun (WGS) entry which is preliminary data.</text>
</comment>
<reference evidence="3" key="1">
    <citation type="journal article" date="2019" name="Int. J. Syst. Evol. Microbiol.">
        <title>The Global Catalogue of Microorganisms (GCM) 10K type strain sequencing project: providing services to taxonomists for standard genome sequencing and annotation.</title>
        <authorList>
            <consortium name="The Broad Institute Genomics Platform"/>
            <consortium name="The Broad Institute Genome Sequencing Center for Infectious Disease"/>
            <person name="Wu L."/>
            <person name="Ma J."/>
        </authorList>
    </citation>
    <scope>NUCLEOTIDE SEQUENCE [LARGE SCALE GENOMIC DNA]</scope>
    <source>
        <strain evidence="3">KCTC 23917</strain>
    </source>
</reference>
<dbReference type="InterPro" id="IPR051531">
    <property type="entry name" value="N-acetyltransferase"/>
</dbReference>
<proteinExistence type="predicted"/>